<dbReference type="Proteomes" id="UP001157974">
    <property type="component" value="Unassembled WGS sequence"/>
</dbReference>
<organism evidence="1 2">
    <name type="scientific">Rhodosorus marinus</name>
    <dbReference type="NCBI Taxonomy" id="101924"/>
    <lineage>
        <taxon>Eukaryota</taxon>
        <taxon>Rhodophyta</taxon>
        <taxon>Stylonematophyceae</taxon>
        <taxon>Stylonematales</taxon>
        <taxon>Stylonemataceae</taxon>
        <taxon>Rhodosorus</taxon>
    </lineage>
</organism>
<evidence type="ECO:0000313" key="2">
    <source>
        <dbReference type="Proteomes" id="UP001157974"/>
    </source>
</evidence>
<name>A0AAV8USR1_9RHOD</name>
<comment type="caution">
    <text evidence="1">The sequence shown here is derived from an EMBL/GenBank/DDBJ whole genome shotgun (WGS) entry which is preliminary data.</text>
</comment>
<sequence length="121" mass="13293">MMGFVSAGSLCGKATQARRACPARVQMARTHQSWSEKGVEIINDNNSAWKNYFCGGFPGGEVGLQTWIDEGMREDVPDLVANFQPSAGIKEDDNQAETVCYPYLGRCFTVHWDDALNPSTA</sequence>
<evidence type="ECO:0000313" key="1">
    <source>
        <dbReference type="EMBL" id="KAJ8905580.1"/>
    </source>
</evidence>
<dbReference type="AlphaFoldDB" id="A0AAV8USR1"/>
<gene>
    <name evidence="1" type="ORF">NDN08_002087</name>
</gene>
<dbReference type="EMBL" id="JAMWBK010000004">
    <property type="protein sequence ID" value="KAJ8905580.1"/>
    <property type="molecule type" value="Genomic_DNA"/>
</dbReference>
<protein>
    <submittedName>
        <fullName evidence="1">Uncharacterized protein</fullName>
    </submittedName>
</protein>
<reference evidence="1 2" key="1">
    <citation type="journal article" date="2023" name="Nat. Commun.">
        <title>Origin of minicircular mitochondrial genomes in red algae.</title>
        <authorList>
            <person name="Lee Y."/>
            <person name="Cho C.H."/>
            <person name="Lee Y.M."/>
            <person name="Park S.I."/>
            <person name="Yang J.H."/>
            <person name="West J.A."/>
            <person name="Bhattacharya D."/>
            <person name="Yoon H.S."/>
        </authorList>
    </citation>
    <scope>NUCLEOTIDE SEQUENCE [LARGE SCALE GENOMIC DNA]</scope>
    <source>
        <strain evidence="1 2">CCMP1338</strain>
        <tissue evidence="1">Whole cell</tissue>
    </source>
</reference>
<accession>A0AAV8USR1</accession>
<proteinExistence type="predicted"/>
<keyword evidence="2" id="KW-1185">Reference proteome</keyword>